<dbReference type="Pfam" id="PF00534">
    <property type="entry name" value="Glycos_transf_1"/>
    <property type="match status" value="1"/>
</dbReference>
<evidence type="ECO:0000256" key="2">
    <source>
        <dbReference type="SAM" id="MobiDB-lite"/>
    </source>
</evidence>
<dbReference type="EC" id="2.4.1.250" evidence="5"/>
<feature type="domain" description="Glycosyl transferase family 1" evidence="3">
    <location>
        <begin position="355"/>
        <end position="521"/>
    </location>
</feature>
<dbReference type="PANTHER" id="PTHR12526:SF630">
    <property type="entry name" value="GLYCOSYLTRANSFERASE"/>
    <property type="match status" value="1"/>
</dbReference>
<feature type="region of interest" description="Disordered" evidence="2">
    <location>
        <begin position="1"/>
        <end position="21"/>
    </location>
</feature>
<dbReference type="PANTHER" id="PTHR12526">
    <property type="entry name" value="GLYCOSYLTRANSFERASE"/>
    <property type="match status" value="1"/>
</dbReference>
<protein>
    <submittedName>
        <fullName evidence="5">D-inositol-3-phosphate glycosyltransferase</fullName>
        <ecNumber evidence="5">2.4.1.250</ecNumber>
    </submittedName>
</protein>
<keyword evidence="1 5" id="KW-0808">Transferase</keyword>
<dbReference type="Proteomes" id="UP000282386">
    <property type="component" value="Chromosome"/>
</dbReference>
<dbReference type="GO" id="GO:0102710">
    <property type="term" value="F:D-inositol-3-phosphate glycosyltransferase activity"/>
    <property type="evidence" value="ECO:0007669"/>
    <property type="project" value="UniProtKB-EC"/>
</dbReference>
<name>A0A7Z9D5M4_9MICC</name>
<reference evidence="5 6" key="1">
    <citation type="submission" date="2018-12" db="EMBL/GenBank/DDBJ databases">
        <authorList>
            <consortium name="Pathogen Informatics"/>
        </authorList>
    </citation>
    <scope>NUCLEOTIDE SEQUENCE [LARGE SCALE GENOMIC DNA]</scope>
    <source>
        <strain evidence="5 6">NCTC10207</strain>
    </source>
</reference>
<dbReference type="NCBIfam" id="NF038011">
    <property type="entry name" value="PelF"/>
    <property type="match status" value="1"/>
</dbReference>
<evidence type="ECO:0000313" key="5">
    <source>
        <dbReference type="EMBL" id="VEI22025.1"/>
    </source>
</evidence>
<dbReference type="InterPro" id="IPR022622">
    <property type="entry name" value="DUF3492"/>
</dbReference>
<keyword evidence="5" id="KW-0328">Glycosyltransferase</keyword>
<organism evidence="5 6">
    <name type="scientific">Rothia aeria</name>
    <dbReference type="NCBI Taxonomy" id="172042"/>
    <lineage>
        <taxon>Bacteria</taxon>
        <taxon>Bacillati</taxon>
        <taxon>Actinomycetota</taxon>
        <taxon>Actinomycetes</taxon>
        <taxon>Micrococcales</taxon>
        <taxon>Micrococcaceae</taxon>
        <taxon>Rothia</taxon>
    </lineage>
</organism>
<evidence type="ECO:0000259" key="4">
    <source>
        <dbReference type="Pfam" id="PF11997"/>
    </source>
</evidence>
<dbReference type="AlphaFoldDB" id="A0A7Z9D5M4"/>
<feature type="domain" description="DUF3492" evidence="4">
    <location>
        <begin position="26"/>
        <end position="307"/>
    </location>
</feature>
<evidence type="ECO:0000259" key="3">
    <source>
        <dbReference type="Pfam" id="PF00534"/>
    </source>
</evidence>
<evidence type="ECO:0000256" key="1">
    <source>
        <dbReference type="ARBA" id="ARBA00022679"/>
    </source>
</evidence>
<sequence length="556" mass="63434">MRNVYEPLRRPAPAPRTPDPDYPDVDVAIVMESTYPYLKGGVSSVVHDIVSENPDLTFGIIHIAWDSNSPQEDLYGVPENVKWVRVIYLSMEEFKEEFAHDCDPTHLRMNARQRKKLVRRILEAFSALVKGDMNPLWDLYDEGINPRTRSFPLFSVVGSREFMEAMGTWGFLSEIPLTELFWKVRDFTSLLYALLRQNMPYARVYHAHTTGYASLIAAAAARDYGSKFLLTEHNLYVRDTANTKLERPMDKPVTADYKLFMERPVTFDERVWVTWFIEMGRFCYPSADMITYLYPKALEEARGLGAPIDQLNPGDRENHAIILPNGMLIESVHAALEARMAARMKIFEDARNHVWRFVFIARVVPIKGLADLIRTLAQMRDAGIMNFHLDVLGPTDHRIDYYQQCLNLIEDLGMGQFITFHGTVKVRQMLANYDLLLMPSYNEGQPVVALEAMAASIPLVSTDVGGMSQLIDDILDASDGKEIGNCGILTVPGDVTGFARALRIIMETPGLYEQYSRNAYARVEKFFQLSLVMEHYNRIYRKLGGLPARPSKYTEE</sequence>
<evidence type="ECO:0000313" key="6">
    <source>
        <dbReference type="Proteomes" id="UP000282386"/>
    </source>
</evidence>
<dbReference type="Gene3D" id="3.40.50.2000">
    <property type="entry name" value="Glycogen Phosphorylase B"/>
    <property type="match status" value="2"/>
</dbReference>
<dbReference type="EMBL" id="LR134479">
    <property type="protein sequence ID" value="VEI22025.1"/>
    <property type="molecule type" value="Genomic_DNA"/>
</dbReference>
<dbReference type="Pfam" id="PF11997">
    <property type="entry name" value="DUF3492"/>
    <property type="match status" value="1"/>
</dbReference>
<dbReference type="RefSeq" id="WP_126499413.1">
    <property type="nucleotide sequence ID" value="NZ_LR134479.1"/>
</dbReference>
<gene>
    <name evidence="5" type="primary">mshA_1</name>
    <name evidence="5" type="ORF">NCTC10207_00091</name>
</gene>
<proteinExistence type="predicted"/>
<accession>A0A7Z9D5M4</accession>
<dbReference type="InterPro" id="IPR001296">
    <property type="entry name" value="Glyco_trans_1"/>
</dbReference>
<dbReference type="SUPFAM" id="SSF53756">
    <property type="entry name" value="UDP-Glycosyltransferase/glycogen phosphorylase"/>
    <property type="match status" value="1"/>
</dbReference>
<dbReference type="InterPro" id="IPR047691">
    <property type="entry name" value="PelF-like"/>
</dbReference>